<evidence type="ECO:0000313" key="3">
    <source>
        <dbReference type="EMBL" id="KAF6742301.1"/>
    </source>
</evidence>
<keyword evidence="4" id="KW-1185">Reference proteome</keyword>
<name>A0A8H6H9W5_9AGAR</name>
<evidence type="ECO:0000313" key="4">
    <source>
        <dbReference type="Proteomes" id="UP000521943"/>
    </source>
</evidence>
<evidence type="ECO:0000256" key="2">
    <source>
        <dbReference type="SAM" id="Phobius"/>
    </source>
</evidence>
<keyword evidence="2" id="KW-0812">Transmembrane</keyword>
<reference evidence="3 4" key="1">
    <citation type="submission" date="2020-07" db="EMBL/GenBank/DDBJ databases">
        <title>Comparative genomics of pyrophilous fungi reveals a link between fire events and developmental genes.</title>
        <authorList>
            <consortium name="DOE Joint Genome Institute"/>
            <person name="Steindorff A.S."/>
            <person name="Carver A."/>
            <person name="Calhoun S."/>
            <person name="Stillman K."/>
            <person name="Liu H."/>
            <person name="Lipzen A."/>
            <person name="Pangilinan J."/>
            <person name="Labutti K."/>
            <person name="Bruns T.D."/>
            <person name="Grigoriev I.V."/>
        </authorList>
    </citation>
    <scope>NUCLEOTIDE SEQUENCE [LARGE SCALE GENOMIC DNA]</scope>
    <source>
        <strain evidence="3 4">CBS 144469</strain>
    </source>
</reference>
<gene>
    <name evidence="3" type="ORF">DFP72DRAFT_1082116</name>
</gene>
<feature type="region of interest" description="Disordered" evidence="1">
    <location>
        <begin position="96"/>
        <end position="137"/>
    </location>
</feature>
<proteinExistence type="predicted"/>
<dbReference type="EMBL" id="JACGCI010000188">
    <property type="protein sequence ID" value="KAF6742301.1"/>
    <property type="molecule type" value="Genomic_DNA"/>
</dbReference>
<feature type="compositionally biased region" description="Low complexity" evidence="1">
    <location>
        <begin position="119"/>
        <end position="137"/>
    </location>
</feature>
<keyword evidence="2" id="KW-0472">Membrane</keyword>
<protein>
    <submittedName>
        <fullName evidence="3">Uncharacterized protein</fullName>
    </submittedName>
</protein>
<dbReference type="Proteomes" id="UP000521943">
    <property type="component" value="Unassembled WGS sequence"/>
</dbReference>
<sequence>MSRFSVSNHESPVFPPPSSGYVVSLTISFFSVLTSLSPPQLARRKTIYRDFVVRARADVNTVEPNWYVPSLTLSFTPALTVLQPLAGNRYIVTLPCHNSGRHTRPHPQSLDKRPALIHQQQQQQQKRPQQQQQQQQT</sequence>
<feature type="transmembrane region" description="Helical" evidence="2">
    <location>
        <begin position="20"/>
        <end position="39"/>
    </location>
</feature>
<keyword evidence="2" id="KW-1133">Transmembrane helix</keyword>
<dbReference type="AlphaFoldDB" id="A0A8H6H9W5"/>
<evidence type="ECO:0000256" key="1">
    <source>
        <dbReference type="SAM" id="MobiDB-lite"/>
    </source>
</evidence>
<comment type="caution">
    <text evidence="3">The sequence shown here is derived from an EMBL/GenBank/DDBJ whole genome shotgun (WGS) entry which is preliminary data.</text>
</comment>
<organism evidence="3 4">
    <name type="scientific">Ephemerocybe angulata</name>
    <dbReference type="NCBI Taxonomy" id="980116"/>
    <lineage>
        <taxon>Eukaryota</taxon>
        <taxon>Fungi</taxon>
        <taxon>Dikarya</taxon>
        <taxon>Basidiomycota</taxon>
        <taxon>Agaricomycotina</taxon>
        <taxon>Agaricomycetes</taxon>
        <taxon>Agaricomycetidae</taxon>
        <taxon>Agaricales</taxon>
        <taxon>Agaricineae</taxon>
        <taxon>Psathyrellaceae</taxon>
        <taxon>Ephemerocybe</taxon>
    </lineage>
</organism>
<accession>A0A8H6H9W5</accession>